<dbReference type="FunFam" id="3.30.1330.10:FF:000001">
    <property type="entry name" value="Phosphoribosylformylglycinamidine cyclo-ligase"/>
    <property type="match status" value="1"/>
</dbReference>
<dbReference type="Proteomes" id="UP000187280">
    <property type="component" value="Unassembled WGS sequence"/>
</dbReference>
<evidence type="ECO:0000256" key="8">
    <source>
        <dbReference type="ARBA" id="ARBA00022840"/>
    </source>
</evidence>
<sequence>MTDKTSLSYKDAGVDIDAGNALVGRIKSVVKQTRRPEVMGGLGGFGALCALPQKYREPVLVSGTDGVGTKLRLAMDLKRHDAIGIDLVAMCVNDLVVAGAEPLFFLDYYATGKLDVDTAASVITGIAAGCKQSGCALVGGETAEMPGMYHGEDYDVAGFCVGVVEKSEIIDGSKVKEGDALIALASSGPHSNGYSLVRKILEFSHTDPATEQLDGVPLADHLLAPTKIYVKSILSLIEKMDAHAICHLTGGGFWENIPRVLPEGMQATLDESSWQWPSVFNWLQKAGNVSRHEMYRTFNCGVGMIVALPAEQVEDAIALLNANGEKAWKIGNINRTDTGETVVINA</sequence>
<dbReference type="GO" id="GO:0046084">
    <property type="term" value="P:adenine biosynthetic process"/>
    <property type="evidence" value="ECO:0007669"/>
    <property type="project" value="TreeGrafter"/>
</dbReference>
<keyword evidence="8 13" id="KW-0067">ATP-binding</keyword>
<comment type="similarity">
    <text evidence="2 13">Belongs to the AIR synthase family.</text>
</comment>
<evidence type="ECO:0000256" key="9">
    <source>
        <dbReference type="ARBA" id="ARBA00031908"/>
    </source>
</evidence>
<feature type="domain" description="PurM-like N-terminal" evidence="14">
    <location>
        <begin position="59"/>
        <end position="164"/>
    </location>
</feature>
<evidence type="ECO:0000313" key="16">
    <source>
        <dbReference type="EMBL" id="SDZ81422.1"/>
    </source>
</evidence>
<dbReference type="GO" id="GO:0004637">
    <property type="term" value="F:phosphoribosylamine-glycine ligase activity"/>
    <property type="evidence" value="ECO:0007669"/>
    <property type="project" value="TreeGrafter"/>
</dbReference>
<evidence type="ECO:0000259" key="15">
    <source>
        <dbReference type="Pfam" id="PF02769"/>
    </source>
</evidence>
<dbReference type="GeneID" id="97763256"/>
<dbReference type="SUPFAM" id="SSF56042">
    <property type="entry name" value="PurM C-terminal domain-like"/>
    <property type="match status" value="1"/>
</dbReference>
<dbReference type="GO" id="GO:0006189">
    <property type="term" value="P:'de novo' IMP biosynthetic process"/>
    <property type="evidence" value="ECO:0007669"/>
    <property type="project" value="UniProtKB-UniRule"/>
</dbReference>
<dbReference type="PANTHER" id="PTHR10520">
    <property type="entry name" value="TRIFUNCTIONAL PURINE BIOSYNTHETIC PROTEIN ADENOSINE-3-RELATED"/>
    <property type="match status" value="1"/>
</dbReference>
<dbReference type="Pfam" id="PF00586">
    <property type="entry name" value="AIRS"/>
    <property type="match status" value="1"/>
</dbReference>
<evidence type="ECO:0000256" key="12">
    <source>
        <dbReference type="ARBA" id="ARBA00049057"/>
    </source>
</evidence>
<dbReference type="NCBIfam" id="TIGR00878">
    <property type="entry name" value="purM"/>
    <property type="match status" value="1"/>
</dbReference>
<dbReference type="GO" id="GO:0004641">
    <property type="term" value="F:phosphoribosylformylglycinamidine cyclo-ligase activity"/>
    <property type="evidence" value="ECO:0007669"/>
    <property type="project" value="UniProtKB-UniRule"/>
</dbReference>
<dbReference type="SUPFAM" id="SSF55326">
    <property type="entry name" value="PurM N-terminal domain-like"/>
    <property type="match status" value="1"/>
</dbReference>
<dbReference type="AlphaFoldDB" id="A0A1H3W504"/>
<dbReference type="FunFam" id="3.90.650.10:FF:000001">
    <property type="entry name" value="Phosphoribosylformylglycinamidine cyclo-ligase"/>
    <property type="match status" value="1"/>
</dbReference>
<dbReference type="InterPro" id="IPR036921">
    <property type="entry name" value="PurM-like_N_sf"/>
</dbReference>
<evidence type="ECO:0000256" key="11">
    <source>
        <dbReference type="ARBA" id="ARBA00033093"/>
    </source>
</evidence>
<proteinExistence type="inferred from homology"/>
<dbReference type="Pfam" id="PF02769">
    <property type="entry name" value="AIRS_C"/>
    <property type="match status" value="1"/>
</dbReference>
<evidence type="ECO:0000256" key="7">
    <source>
        <dbReference type="ARBA" id="ARBA00022755"/>
    </source>
</evidence>
<protein>
    <recommendedName>
        <fullName evidence="4 13">Phosphoribosylformylglycinamidine cyclo-ligase</fullName>
        <ecNumber evidence="3 13">6.3.3.1</ecNumber>
    </recommendedName>
    <alternativeName>
        <fullName evidence="10 13">AIR synthase</fullName>
    </alternativeName>
    <alternativeName>
        <fullName evidence="11 13">AIRS</fullName>
    </alternativeName>
    <alternativeName>
        <fullName evidence="9 13">Phosphoribosyl-aminoimidazole synthetase</fullName>
    </alternativeName>
</protein>
<evidence type="ECO:0000313" key="17">
    <source>
        <dbReference type="Proteomes" id="UP000187280"/>
    </source>
</evidence>
<gene>
    <name evidence="13" type="primary">purM</name>
    <name evidence="16" type="ORF">SAMN02982996_00313</name>
</gene>
<comment type="catalytic activity">
    <reaction evidence="12 13">
        <text>2-formamido-N(1)-(5-O-phospho-beta-D-ribosyl)acetamidine + ATP = 5-amino-1-(5-phospho-beta-D-ribosyl)imidazole + ADP + phosphate + H(+)</text>
        <dbReference type="Rhea" id="RHEA:23032"/>
        <dbReference type="ChEBI" id="CHEBI:15378"/>
        <dbReference type="ChEBI" id="CHEBI:30616"/>
        <dbReference type="ChEBI" id="CHEBI:43474"/>
        <dbReference type="ChEBI" id="CHEBI:137981"/>
        <dbReference type="ChEBI" id="CHEBI:147287"/>
        <dbReference type="ChEBI" id="CHEBI:456216"/>
        <dbReference type="EC" id="6.3.3.1"/>
    </reaction>
</comment>
<evidence type="ECO:0000256" key="13">
    <source>
        <dbReference type="HAMAP-Rule" id="MF_00741"/>
    </source>
</evidence>
<reference evidence="16 17" key="1">
    <citation type="submission" date="2016-10" db="EMBL/GenBank/DDBJ databases">
        <authorList>
            <person name="de Groot N.N."/>
        </authorList>
    </citation>
    <scope>NUCLEOTIDE SEQUENCE [LARGE SCALE GENOMIC DNA]</scope>
    <source>
        <strain evidence="16 17">ATCC 29281</strain>
    </source>
</reference>
<dbReference type="Gene3D" id="3.90.650.10">
    <property type="entry name" value="PurM-like C-terminal domain"/>
    <property type="match status" value="1"/>
</dbReference>
<feature type="domain" description="PurM-like C-terminal" evidence="15">
    <location>
        <begin position="176"/>
        <end position="340"/>
    </location>
</feature>
<dbReference type="EMBL" id="FNQS01000001">
    <property type="protein sequence ID" value="SDZ81422.1"/>
    <property type="molecule type" value="Genomic_DNA"/>
</dbReference>
<evidence type="ECO:0000256" key="6">
    <source>
        <dbReference type="ARBA" id="ARBA00022741"/>
    </source>
</evidence>
<evidence type="ECO:0000256" key="2">
    <source>
        <dbReference type="ARBA" id="ARBA00010280"/>
    </source>
</evidence>
<evidence type="ECO:0000256" key="5">
    <source>
        <dbReference type="ARBA" id="ARBA00022598"/>
    </source>
</evidence>
<dbReference type="RefSeq" id="WP_074727743.1">
    <property type="nucleotide sequence ID" value="NZ_FNQS01000001.1"/>
</dbReference>
<dbReference type="InterPro" id="IPR004733">
    <property type="entry name" value="PurM_cligase"/>
</dbReference>
<evidence type="ECO:0000256" key="4">
    <source>
        <dbReference type="ARBA" id="ARBA00020367"/>
    </source>
</evidence>
<dbReference type="eggNOG" id="COG0150">
    <property type="taxonomic scope" value="Bacteria"/>
</dbReference>
<dbReference type="PANTHER" id="PTHR10520:SF12">
    <property type="entry name" value="TRIFUNCTIONAL PURINE BIOSYNTHETIC PROTEIN ADENOSINE-3"/>
    <property type="match status" value="1"/>
</dbReference>
<evidence type="ECO:0000256" key="1">
    <source>
        <dbReference type="ARBA" id="ARBA00004686"/>
    </source>
</evidence>
<evidence type="ECO:0000259" key="14">
    <source>
        <dbReference type="Pfam" id="PF00586"/>
    </source>
</evidence>
<dbReference type="InterPro" id="IPR036676">
    <property type="entry name" value="PurM-like_C_sf"/>
</dbReference>
<dbReference type="GO" id="GO:0005829">
    <property type="term" value="C:cytosol"/>
    <property type="evidence" value="ECO:0007669"/>
    <property type="project" value="TreeGrafter"/>
</dbReference>
<organism evidence="16 17">
    <name type="scientific">Lonsdalea quercina</name>
    <dbReference type="NCBI Taxonomy" id="71657"/>
    <lineage>
        <taxon>Bacteria</taxon>
        <taxon>Pseudomonadati</taxon>
        <taxon>Pseudomonadota</taxon>
        <taxon>Gammaproteobacteria</taxon>
        <taxon>Enterobacterales</taxon>
        <taxon>Pectobacteriaceae</taxon>
        <taxon>Lonsdalea</taxon>
    </lineage>
</organism>
<dbReference type="EC" id="6.3.3.1" evidence="3 13"/>
<keyword evidence="7 13" id="KW-0658">Purine biosynthesis</keyword>
<dbReference type="HAMAP" id="MF_00741">
    <property type="entry name" value="AIRS"/>
    <property type="match status" value="1"/>
</dbReference>
<dbReference type="STRING" id="71657.SAMN02982996_00313"/>
<keyword evidence="6 13" id="KW-0547">Nucleotide-binding</keyword>
<dbReference type="UniPathway" id="UPA00074">
    <property type="reaction ID" value="UER00129"/>
</dbReference>
<keyword evidence="13" id="KW-0963">Cytoplasm</keyword>
<dbReference type="Gene3D" id="3.30.1330.10">
    <property type="entry name" value="PurM-like, N-terminal domain"/>
    <property type="match status" value="1"/>
</dbReference>
<keyword evidence="17" id="KW-1185">Reference proteome</keyword>
<name>A0A1H3W504_9GAMM</name>
<accession>A0A1H3W504</accession>
<evidence type="ECO:0000256" key="3">
    <source>
        <dbReference type="ARBA" id="ARBA00013047"/>
    </source>
</evidence>
<evidence type="ECO:0000256" key="10">
    <source>
        <dbReference type="ARBA" id="ARBA00032931"/>
    </source>
</evidence>
<dbReference type="InterPro" id="IPR010918">
    <property type="entry name" value="PurM-like_C_dom"/>
</dbReference>
<comment type="pathway">
    <text evidence="1 13">Purine metabolism; IMP biosynthesis via de novo pathway; 5-amino-1-(5-phospho-D-ribosyl)imidazole from N(2)-formyl-N(1)-(5-phospho-D-ribosyl)glycinamide: step 2/2.</text>
</comment>
<comment type="subcellular location">
    <subcellularLocation>
        <location evidence="13">Cytoplasm</location>
    </subcellularLocation>
</comment>
<dbReference type="CDD" id="cd02196">
    <property type="entry name" value="PurM"/>
    <property type="match status" value="1"/>
</dbReference>
<keyword evidence="5 13" id="KW-0436">Ligase</keyword>
<dbReference type="GO" id="GO:0005524">
    <property type="term" value="F:ATP binding"/>
    <property type="evidence" value="ECO:0007669"/>
    <property type="project" value="UniProtKB-KW"/>
</dbReference>
<dbReference type="InterPro" id="IPR016188">
    <property type="entry name" value="PurM-like_N"/>
</dbReference>